<dbReference type="Gene3D" id="2.40.40.10">
    <property type="entry name" value="RlpA-like domain"/>
    <property type="match status" value="1"/>
</dbReference>
<protein>
    <submittedName>
        <fullName evidence="3">Putative LysM-like protein</fullName>
    </submittedName>
</protein>
<gene>
    <name evidence="3" type="ORF">ADIARSV_0717</name>
</gene>
<dbReference type="InterPro" id="IPR036779">
    <property type="entry name" value="LysM_dom_sf"/>
</dbReference>
<evidence type="ECO:0000313" key="3">
    <source>
        <dbReference type="EMBL" id="EOR96073.1"/>
    </source>
</evidence>
<dbReference type="Proteomes" id="UP000014174">
    <property type="component" value="Unassembled WGS sequence"/>
</dbReference>
<dbReference type="PATRIC" id="fig|1150600.3.peg.704"/>
<organism evidence="3 4">
    <name type="scientific">Arcticibacter svalbardensis MN12-7</name>
    <dbReference type="NCBI Taxonomy" id="1150600"/>
    <lineage>
        <taxon>Bacteria</taxon>
        <taxon>Pseudomonadati</taxon>
        <taxon>Bacteroidota</taxon>
        <taxon>Sphingobacteriia</taxon>
        <taxon>Sphingobacteriales</taxon>
        <taxon>Sphingobacteriaceae</taxon>
        <taxon>Arcticibacter</taxon>
    </lineage>
</organism>
<proteinExistence type="predicted"/>
<evidence type="ECO:0000313" key="4">
    <source>
        <dbReference type="Proteomes" id="UP000014174"/>
    </source>
</evidence>
<name>R9GWN4_9SPHI</name>
<dbReference type="OrthoDB" id="2149800at2"/>
<evidence type="ECO:0000259" key="2">
    <source>
        <dbReference type="PROSITE" id="PS51782"/>
    </source>
</evidence>
<accession>R9GWN4</accession>
<keyword evidence="4" id="KW-1185">Reference proteome</keyword>
<dbReference type="InterPro" id="IPR018392">
    <property type="entry name" value="LysM"/>
</dbReference>
<feature type="region of interest" description="Disordered" evidence="1">
    <location>
        <begin position="85"/>
        <end position="114"/>
    </location>
</feature>
<dbReference type="RefSeq" id="WP_016193963.1">
    <property type="nucleotide sequence ID" value="NZ_AQPN01000024.1"/>
</dbReference>
<reference evidence="3 4" key="1">
    <citation type="journal article" date="2013" name="Genome Announc.">
        <title>Draft Genome Sequence of Arcticibacter svalbardensis Strain MN12-7T, a Member of the Family Sphingobacteriaceae Isolated from an Arctic Soil Sample.</title>
        <authorList>
            <person name="Shivaji S."/>
            <person name="Ara S."/>
            <person name="Prasad S."/>
            <person name="Manasa B.P."/>
            <person name="Begum Z."/>
            <person name="Singh A."/>
            <person name="Kumar Pinnaka A."/>
        </authorList>
    </citation>
    <scope>NUCLEOTIDE SEQUENCE [LARGE SCALE GENOMIC DNA]</scope>
    <source>
        <strain evidence="3 4">MN12-7</strain>
    </source>
</reference>
<sequence length="309" mass="33484">MRFILAISCTLISTGIFANNRLDSVGSENNNGKLVIIHSVSSKESYYSIGRLYNVPAKDISALNNIKILQPGTLLKVPTDRPFLNSAPAAPKKEQDTPVITKKGKKSPVASKNENDSPVIFRKDALDAVQEGLVNYKVGPKETLFAIAKRFNTHVESIIEINNLKGNGLRVGQIIKVKPGAGAPLPPISPVILAPVPDTDTNAVIHNLPSNKYGLMEKTEKGIAVWISDENLDGTKMLALHKTAPIGTVIRITNPMTGKTTFAKVVGKYTENESTKDVIIVISQATANMLGMLDKRSLLTIDYGVPYEQ</sequence>
<dbReference type="Pfam" id="PF01476">
    <property type="entry name" value="LysM"/>
    <property type="match status" value="2"/>
</dbReference>
<dbReference type="AlphaFoldDB" id="R9GWN4"/>
<dbReference type="SUPFAM" id="SSF54106">
    <property type="entry name" value="LysM domain"/>
    <property type="match status" value="2"/>
</dbReference>
<dbReference type="PANTHER" id="PTHR33734">
    <property type="entry name" value="LYSM DOMAIN-CONTAINING GPI-ANCHORED PROTEIN 2"/>
    <property type="match status" value="1"/>
</dbReference>
<dbReference type="InterPro" id="IPR036908">
    <property type="entry name" value="RlpA-like_sf"/>
</dbReference>
<dbReference type="EMBL" id="AQPN01000024">
    <property type="protein sequence ID" value="EOR96073.1"/>
    <property type="molecule type" value="Genomic_DNA"/>
</dbReference>
<dbReference type="STRING" id="1150600.ADIARSV_0717"/>
<dbReference type="PANTHER" id="PTHR33734:SF22">
    <property type="entry name" value="MEMBRANE-BOUND LYTIC MUREIN TRANSGLYCOSYLASE D"/>
    <property type="match status" value="1"/>
</dbReference>
<evidence type="ECO:0000256" key="1">
    <source>
        <dbReference type="SAM" id="MobiDB-lite"/>
    </source>
</evidence>
<dbReference type="SMART" id="SM00257">
    <property type="entry name" value="LysM"/>
    <property type="match status" value="2"/>
</dbReference>
<feature type="domain" description="LysM" evidence="2">
    <location>
        <begin position="134"/>
        <end position="177"/>
    </location>
</feature>
<dbReference type="eggNOG" id="COG1388">
    <property type="taxonomic scope" value="Bacteria"/>
</dbReference>
<dbReference type="PROSITE" id="PS51782">
    <property type="entry name" value="LYSM"/>
    <property type="match status" value="1"/>
</dbReference>
<dbReference type="Gene3D" id="3.10.350.10">
    <property type="entry name" value="LysM domain"/>
    <property type="match status" value="2"/>
</dbReference>
<dbReference type="GO" id="GO:0008932">
    <property type="term" value="F:lytic endotransglycosylase activity"/>
    <property type="evidence" value="ECO:0007669"/>
    <property type="project" value="TreeGrafter"/>
</dbReference>
<comment type="caution">
    <text evidence="3">The sequence shown here is derived from an EMBL/GenBank/DDBJ whole genome shotgun (WGS) entry which is preliminary data.</text>
</comment>
<dbReference type="CDD" id="cd00118">
    <property type="entry name" value="LysM"/>
    <property type="match status" value="2"/>
</dbReference>